<evidence type="ECO:0000256" key="1">
    <source>
        <dbReference type="SAM" id="Phobius"/>
    </source>
</evidence>
<sequence length="142" mass="16393">MPPPLQENTADLYRRINQPKNKHIPGETAAQEPHPYVHTCKYHTRFAGSISSSFSFFCSFLSLFVVFACQWPLKTCIHFLRWSLDHSWLGVDTRDRPLLPSLGRRIHRPCKTRRRPMPGVISESRSSPSWTGLGELEVHRPV</sequence>
<keyword evidence="1" id="KW-0472">Membrane</keyword>
<keyword evidence="1" id="KW-0812">Transmembrane</keyword>
<dbReference type="Proteomes" id="UP000324705">
    <property type="component" value="Chromosome 3A"/>
</dbReference>
<keyword evidence="3" id="KW-1185">Reference proteome</keyword>
<organism evidence="2 3">
    <name type="scientific">Triticum turgidum subsp. durum</name>
    <name type="common">Durum wheat</name>
    <name type="synonym">Triticum durum</name>
    <dbReference type="NCBI Taxonomy" id="4567"/>
    <lineage>
        <taxon>Eukaryota</taxon>
        <taxon>Viridiplantae</taxon>
        <taxon>Streptophyta</taxon>
        <taxon>Embryophyta</taxon>
        <taxon>Tracheophyta</taxon>
        <taxon>Spermatophyta</taxon>
        <taxon>Magnoliopsida</taxon>
        <taxon>Liliopsida</taxon>
        <taxon>Poales</taxon>
        <taxon>Poaceae</taxon>
        <taxon>BOP clade</taxon>
        <taxon>Pooideae</taxon>
        <taxon>Triticodae</taxon>
        <taxon>Triticeae</taxon>
        <taxon>Triticinae</taxon>
        <taxon>Triticum</taxon>
    </lineage>
</organism>
<evidence type="ECO:0000313" key="2">
    <source>
        <dbReference type="EMBL" id="VAH67413.1"/>
    </source>
</evidence>
<name>A0A9R0RZK9_TRITD</name>
<dbReference type="Gramene" id="TRITD3Av1G238400.1">
    <property type="protein sequence ID" value="TRITD3Av1G238400.1"/>
    <property type="gene ID" value="TRITD3Av1G238400"/>
</dbReference>
<dbReference type="AlphaFoldDB" id="A0A9R0RZK9"/>
<dbReference type="EMBL" id="LT934115">
    <property type="protein sequence ID" value="VAH67413.1"/>
    <property type="molecule type" value="Genomic_DNA"/>
</dbReference>
<proteinExistence type="predicted"/>
<protein>
    <submittedName>
        <fullName evidence="2">Uncharacterized protein</fullName>
    </submittedName>
</protein>
<reference evidence="2 3" key="1">
    <citation type="submission" date="2017-09" db="EMBL/GenBank/DDBJ databases">
        <authorList>
            <consortium name="International Durum Wheat Genome Sequencing Consortium (IDWGSC)"/>
            <person name="Milanesi L."/>
        </authorList>
    </citation>
    <scope>NUCLEOTIDE SEQUENCE [LARGE SCALE GENOMIC DNA]</scope>
    <source>
        <strain evidence="3">cv. Svevo</strain>
    </source>
</reference>
<keyword evidence="1" id="KW-1133">Transmembrane helix</keyword>
<feature type="transmembrane region" description="Helical" evidence="1">
    <location>
        <begin position="54"/>
        <end position="73"/>
    </location>
</feature>
<gene>
    <name evidence="2" type="ORF">TRITD_3Av1G238400</name>
</gene>
<accession>A0A9R0RZK9</accession>
<evidence type="ECO:0000313" key="3">
    <source>
        <dbReference type="Proteomes" id="UP000324705"/>
    </source>
</evidence>